<evidence type="ECO:0000313" key="2">
    <source>
        <dbReference type="Proteomes" id="UP000070587"/>
    </source>
</evidence>
<dbReference type="KEGG" id="pyc:TQ32_02035"/>
<dbReference type="AlphaFoldDB" id="A0A127B7P4"/>
<reference evidence="2" key="1">
    <citation type="submission" date="2015-02" db="EMBL/GenBank/DDBJ databases">
        <title>Pyrococcus kukulkanii sp. nov., a novel hyperthermophilic archaeon isolated from a deep-sea hydrothermal vent at the Guaymas Basin.</title>
        <authorList>
            <person name="Oger P.M."/>
            <person name="Callac N."/>
            <person name="Jebbar M."/>
            <person name="Godfroy A."/>
        </authorList>
    </citation>
    <scope>NUCLEOTIDE SEQUENCE [LARGE SCALE GENOMIC DNA]</scope>
    <source>
        <strain evidence="2">NCB100</strain>
    </source>
</reference>
<organism evidence="1 2">
    <name type="scientific">Pyrococcus kukulkanii</name>
    <dbReference type="NCBI Taxonomy" id="1609559"/>
    <lineage>
        <taxon>Archaea</taxon>
        <taxon>Methanobacteriati</taxon>
        <taxon>Methanobacteriota</taxon>
        <taxon>Thermococci</taxon>
        <taxon>Thermococcales</taxon>
        <taxon>Thermococcaceae</taxon>
        <taxon>Pyrococcus</taxon>
    </lineage>
</organism>
<dbReference type="OrthoDB" id="101864at2157"/>
<protein>
    <submittedName>
        <fullName evidence="1">T26-17p</fullName>
    </submittedName>
</protein>
<sequence length="66" mass="7877">MLRVKVHKHIKRQRKKGKIYNVEQRIIYIPSKAKVGEEVYILTPEELQEILSLIPEEKRPKWLVVG</sequence>
<dbReference type="Proteomes" id="UP000070587">
    <property type="component" value="Chromosome"/>
</dbReference>
<proteinExistence type="predicted"/>
<dbReference type="PATRIC" id="fig|1609559.3.peg.412"/>
<evidence type="ECO:0000313" key="1">
    <source>
        <dbReference type="EMBL" id="AMM53402.1"/>
    </source>
</evidence>
<gene>
    <name evidence="1" type="ORF">TQ32_02035</name>
</gene>
<reference evidence="1 2" key="2">
    <citation type="journal article" date="2016" name="Int. J. Syst. Evol. Microbiol.">
        <title>Pyrococcus kukulkanii sp. nov., a hyperthermophilic, piezophilic archaeon isolated from a deep-sea hydrothermal vent.</title>
        <authorList>
            <person name="Callac N."/>
            <person name="Oger P."/>
            <person name="Lesongeur F."/>
            <person name="Rattray J.E."/>
            <person name="Vannier P."/>
            <person name="Michoud G."/>
            <person name="Beauverger M."/>
            <person name="Gayet N."/>
            <person name="Rouxel O."/>
            <person name="Jebbar M."/>
            <person name="Godfroy A."/>
        </authorList>
    </citation>
    <scope>NUCLEOTIDE SEQUENCE [LARGE SCALE GENOMIC DNA]</scope>
    <source>
        <strain evidence="1 2">NCB100</strain>
    </source>
</reference>
<name>A0A127B7P4_9EURY</name>
<accession>A0A127B7P4</accession>
<dbReference type="EMBL" id="CP010835">
    <property type="protein sequence ID" value="AMM53402.1"/>
    <property type="molecule type" value="Genomic_DNA"/>
</dbReference>